<evidence type="ECO:0000313" key="2">
    <source>
        <dbReference type="EMBL" id="ROV95883.1"/>
    </source>
</evidence>
<dbReference type="OrthoDB" id="3360643at2759"/>
<organism evidence="2 3">
    <name type="scientific">Cytospora chrysosperma</name>
    <name type="common">Cytospora canker fungus</name>
    <name type="synonym">Sphaeria chrysosperma</name>
    <dbReference type="NCBI Taxonomy" id="252740"/>
    <lineage>
        <taxon>Eukaryota</taxon>
        <taxon>Fungi</taxon>
        <taxon>Dikarya</taxon>
        <taxon>Ascomycota</taxon>
        <taxon>Pezizomycotina</taxon>
        <taxon>Sordariomycetes</taxon>
        <taxon>Sordariomycetidae</taxon>
        <taxon>Diaporthales</taxon>
        <taxon>Cytosporaceae</taxon>
        <taxon>Cytospora</taxon>
    </lineage>
</organism>
<dbReference type="EMBL" id="LJZO01000022">
    <property type="protein sequence ID" value="ROV95883.1"/>
    <property type="molecule type" value="Genomic_DNA"/>
</dbReference>
<dbReference type="AlphaFoldDB" id="A0A423VXR9"/>
<protein>
    <submittedName>
        <fullName evidence="2">Uncharacterized protein</fullName>
    </submittedName>
</protein>
<evidence type="ECO:0000313" key="3">
    <source>
        <dbReference type="Proteomes" id="UP000284375"/>
    </source>
</evidence>
<proteinExistence type="predicted"/>
<keyword evidence="3" id="KW-1185">Reference proteome</keyword>
<accession>A0A423VXR9</accession>
<dbReference type="Proteomes" id="UP000284375">
    <property type="component" value="Unassembled WGS sequence"/>
</dbReference>
<feature type="signal peptide" evidence="1">
    <location>
        <begin position="1"/>
        <end position="26"/>
    </location>
</feature>
<feature type="chain" id="PRO_5019100602" evidence="1">
    <location>
        <begin position="27"/>
        <end position="226"/>
    </location>
</feature>
<evidence type="ECO:0000256" key="1">
    <source>
        <dbReference type="SAM" id="SignalP"/>
    </source>
</evidence>
<name>A0A423VXR9_CYTCH</name>
<sequence>MLSTPITTRATLALTLLSLLASPASAVSWYFLTYYPASGAYFTEFSGSMVVPAIPAAATYYLWPGLQPTDGSGVYQNVLDGTSGTWWFGSGWCCSNPSLAWGGGFNTYEGETNTFSNVRTDDENWTTTIVHGSTGTSDVNTFALSDKSFNQAIFAIELYDVSWNFGSLTFKDVTIKAEGSTDSSWCTSDPSNYNSATVYSITGASASVSGTTVTCTIESVVLESPA</sequence>
<gene>
    <name evidence="2" type="ORF">VSDG_05233</name>
</gene>
<reference evidence="2 3" key="1">
    <citation type="submission" date="2015-09" db="EMBL/GenBank/DDBJ databases">
        <title>Host preference determinants of Valsa canker pathogens revealed by comparative genomics.</title>
        <authorList>
            <person name="Yin Z."/>
            <person name="Huang L."/>
        </authorList>
    </citation>
    <scope>NUCLEOTIDE SEQUENCE [LARGE SCALE GENOMIC DNA]</scope>
    <source>
        <strain evidence="2 3">YSFL</strain>
    </source>
</reference>
<dbReference type="STRING" id="252740.A0A423VXR9"/>
<comment type="caution">
    <text evidence="2">The sequence shown here is derived from an EMBL/GenBank/DDBJ whole genome shotgun (WGS) entry which is preliminary data.</text>
</comment>
<keyword evidence="1" id="KW-0732">Signal</keyword>